<organism evidence="1 2">
    <name type="scientific">Blastococcus saxobsidens</name>
    <dbReference type="NCBI Taxonomy" id="138336"/>
    <lineage>
        <taxon>Bacteria</taxon>
        <taxon>Bacillati</taxon>
        <taxon>Actinomycetota</taxon>
        <taxon>Actinomycetes</taxon>
        <taxon>Geodermatophilales</taxon>
        <taxon>Geodermatophilaceae</taxon>
        <taxon>Blastococcus</taxon>
    </lineage>
</organism>
<name>A0A6L9W594_9ACTN</name>
<reference evidence="1 2" key="1">
    <citation type="submission" date="2019-12" db="EMBL/GenBank/DDBJ databases">
        <title>the WGS of Blastococcus saxobsidens 67B17.</title>
        <authorList>
            <person name="Jiang Z."/>
        </authorList>
    </citation>
    <scope>NUCLEOTIDE SEQUENCE [LARGE SCALE GENOMIC DNA]</scope>
    <source>
        <strain evidence="1 2">67B17</strain>
    </source>
</reference>
<dbReference type="Proteomes" id="UP000479241">
    <property type="component" value="Unassembled WGS sequence"/>
</dbReference>
<comment type="caution">
    <text evidence="1">The sequence shown here is derived from an EMBL/GenBank/DDBJ whole genome shotgun (WGS) entry which is preliminary data.</text>
</comment>
<dbReference type="EMBL" id="JAAGWG010000026">
    <property type="protein sequence ID" value="NEK87233.1"/>
    <property type="molecule type" value="Genomic_DNA"/>
</dbReference>
<protein>
    <submittedName>
        <fullName evidence="1">Uncharacterized protein</fullName>
    </submittedName>
</protein>
<evidence type="ECO:0000313" key="1">
    <source>
        <dbReference type="EMBL" id="NEK87233.1"/>
    </source>
</evidence>
<accession>A0A6L9W594</accession>
<dbReference type="AlphaFoldDB" id="A0A6L9W594"/>
<sequence>MSGGHTRTRLDLRSFMLFMDTMREDYADALTAVGSQHTGLVHENGHWIRWHGSTIGVLLTLLRRQRDEVAQRFLDGLDGRQRRYAAQSRADGRPLLEQGVPLAPWLDDDVAELALQWLDLLATHRFLFDARGLDGTTLDLPAAVIDCLTELRLSGAIGVEPLRSGEPWFPPVAHRREKVLRVDRSALSTRLLLECASLLDEAGLRPGPFHQILPDGVHGQLDHKLTGGYAEPIRQAAELAGRELSFETIHLLIDLALNPSIPGLDRNARMSQLADLYPPARFRRAATAMRDLPDLRAGRPPDRSSVLRLQQEITAATGLEVGQVSHPLSSAGTVEEAVRRASDDVSAFFDAAVQAANDVQAVRRQAPEWVSHYYCTTLGRPAALHVLTGGTPLPSWPYLRVIRGRFHWSAERLTQDQAERLLVGAVVAGAYDDVLSGTGPLRRRHLPDDQFEDSRTVAAMESFIRAHTGFHLSFGPGR</sequence>
<evidence type="ECO:0000313" key="2">
    <source>
        <dbReference type="Proteomes" id="UP000479241"/>
    </source>
</evidence>
<proteinExistence type="predicted"/>
<gene>
    <name evidence="1" type="ORF">GCU60_15940</name>
</gene>